<feature type="transmembrane region" description="Helical" evidence="8">
    <location>
        <begin position="215"/>
        <end position="233"/>
    </location>
</feature>
<evidence type="ECO:0000256" key="5">
    <source>
        <dbReference type="ARBA" id="ARBA00022692"/>
    </source>
</evidence>
<sequence length="301" mass="32664">MNTTGSEPESRSGVASAVVAFFLWGVLPVFWKHLGFLPPVSIIAHRTIWSLVLLVLLMGWRRQLGEVVRGLSSWRGAGWHLLSGSLLASNWLLYVWATLNGRILEGALGYYLNPFLNMLFGAWFFGERQNRRQLLAVGIALAGVACQFPAVKGVPWVALVLAITFALYAVVRKKAPLGALGGLVAETSLMAPLAVGWLAWQAVRGEAWFGHGGADALWIVGTGLATATPLLCFGHATRTISLTTLGILQFIGPTLQFLIGWRLYGEPMNPVRLLSFGLIWTAVGIYAGDAWVKKAEAKRVA</sequence>
<accession>A0ABU9ASM3</accession>
<comment type="subcellular location">
    <subcellularLocation>
        <location evidence="1">Cell membrane</location>
        <topology evidence="1">Multi-pass membrane protein</topology>
    </subcellularLocation>
</comment>
<feature type="transmembrane region" description="Helical" evidence="8">
    <location>
        <begin position="156"/>
        <end position="171"/>
    </location>
</feature>
<feature type="transmembrane region" description="Helical" evidence="8">
    <location>
        <begin position="12"/>
        <end position="31"/>
    </location>
</feature>
<dbReference type="InterPro" id="IPR037185">
    <property type="entry name" value="EmrE-like"/>
</dbReference>
<keyword evidence="11" id="KW-1185">Reference proteome</keyword>
<keyword evidence="6 8" id="KW-1133">Transmembrane helix</keyword>
<evidence type="ECO:0000259" key="9">
    <source>
        <dbReference type="Pfam" id="PF00892"/>
    </source>
</evidence>
<feature type="domain" description="EamA" evidence="9">
    <location>
        <begin position="12"/>
        <end position="145"/>
    </location>
</feature>
<evidence type="ECO:0000256" key="1">
    <source>
        <dbReference type="ARBA" id="ARBA00004651"/>
    </source>
</evidence>
<dbReference type="Proteomes" id="UP001371305">
    <property type="component" value="Unassembled WGS sequence"/>
</dbReference>
<feature type="transmembrane region" description="Helical" evidence="8">
    <location>
        <begin position="273"/>
        <end position="292"/>
    </location>
</feature>
<keyword evidence="4" id="KW-1003">Cell membrane</keyword>
<reference evidence="10 11" key="1">
    <citation type="submission" date="2024-04" db="EMBL/GenBank/DDBJ databases">
        <title>Luteolibacter sp. isolated from soil.</title>
        <authorList>
            <person name="An J."/>
        </authorList>
    </citation>
    <scope>NUCLEOTIDE SEQUENCE [LARGE SCALE GENOMIC DNA]</scope>
    <source>
        <strain evidence="10 11">Y139</strain>
    </source>
</reference>
<gene>
    <name evidence="10" type="primary">rarD</name>
    <name evidence="10" type="ORF">WKV53_07780</name>
</gene>
<feature type="transmembrane region" description="Helical" evidence="8">
    <location>
        <begin position="77"/>
        <end position="96"/>
    </location>
</feature>
<protein>
    <submittedName>
        <fullName evidence="10">EamA family transporter RarD</fullName>
    </submittedName>
</protein>
<comment type="caution">
    <text evidence="10">The sequence shown here is derived from an EMBL/GenBank/DDBJ whole genome shotgun (WGS) entry which is preliminary data.</text>
</comment>
<feature type="transmembrane region" description="Helical" evidence="8">
    <location>
        <begin position="108"/>
        <end position="126"/>
    </location>
</feature>
<evidence type="ECO:0000256" key="7">
    <source>
        <dbReference type="ARBA" id="ARBA00023136"/>
    </source>
</evidence>
<dbReference type="RefSeq" id="WP_341403919.1">
    <property type="nucleotide sequence ID" value="NZ_JBBUKT010000002.1"/>
</dbReference>
<evidence type="ECO:0000256" key="6">
    <source>
        <dbReference type="ARBA" id="ARBA00022989"/>
    </source>
</evidence>
<evidence type="ECO:0000313" key="11">
    <source>
        <dbReference type="Proteomes" id="UP001371305"/>
    </source>
</evidence>
<dbReference type="InterPro" id="IPR004626">
    <property type="entry name" value="RarD"/>
</dbReference>
<dbReference type="EMBL" id="JBBUKT010000002">
    <property type="protein sequence ID" value="MEK7950390.1"/>
    <property type="molecule type" value="Genomic_DNA"/>
</dbReference>
<name>A0ABU9ASM3_9BACT</name>
<dbReference type="PANTHER" id="PTHR22911:SF137">
    <property type="entry name" value="SOLUTE CARRIER FAMILY 35 MEMBER G2-RELATED"/>
    <property type="match status" value="1"/>
</dbReference>
<dbReference type="InterPro" id="IPR000620">
    <property type="entry name" value="EamA_dom"/>
</dbReference>
<evidence type="ECO:0000256" key="8">
    <source>
        <dbReference type="SAM" id="Phobius"/>
    </source>
</evidence>
<feature type="transmembrane region" description="Helical" evidence="8">
    <location>
        <begin position="240"/>
        <end position="261"/>
    </location>
</feature>
<feature type="transmembrane region" description="Helical" evidence="8">
    <location>
        <begin position="37"/>
        <end position="57"/>
    </location>
</feature>
<dbReference type="PANTHER" id="PTHR22911">
    <property type="entry name" value="ACYL-MALONYL CONDENSING ENZYME-RELATED"/>
    <property type="match status" value="1"/>
</dbReference>
<keyword evidence="3" id="KW-0813">Transport</keyword>
<dbReference type="NCBIfam" id="TIGR00688">
    <property type="entry name" value="rarD"/>
    <property type="match status" value="1"/>
</dbReference>
<dbReference type="Pfam" id="PF00892">
    <property type="entry name" value="EamA"/>
    <property type="match status" value="1"/>
</dbReference>
<evidence type="ECO:0000256" key="2">
    <source>
        <dbReference type="ARBA" id="ARBA00007362"/>
    </source>
</evidence>
<organism evidence="10 11">
    <name type="scientific">Luteolibacter soli</name>
    <dbReference type="NCBI Taxonomy" id="3135280"/>
    <lineage>
        <taxon>Bacteria</taxon>
        <taxon>Pseudomonadati</taxon>
        <taxon>Verrucomicrobiota</taxon>
        <taxon>Verrucomicrobiia</taxon>
        <taxon>Verrucomicrobiales</taxon>
        <taxon>Verrucomicrobiaceae</taxon>
        <taxon>Luteolibacter</taxon>
    </lineage>
</organism>
<feature type="transmembrane region" description="Helical" evidence="8">
    <location>
        <begin position="133"/>
        <end position="150"/>
    </location>
</feature>
<evidence type="ECO:0000313" key="10">
    <source>
        <dbReference type="EMBL" id="MEK7950390.1"/>
    </source>
</evidence>
<evidence type="ECO:0000256" key="4">
    <source>
        <dbReference type="ARBA" id="ARBA00022475"/>
    </source>
</evidence>
<keyword evidence="5 8" id="KW-0812">Transmembrane</keyword>
<comment type="similarity">
    <text evidence="2">Belongs to the EamA transporter family.</text>
</comment>
<feature type="transmembrane region" description="Helical" evidence="8">
    <location>
        <begin position="183"/>
        <end position="203"/>
    </location>
</feature>
<keyword evidence="7 8" id="KW-0472">Membrane</keyword>
<evidence type="ECO:0000256" key="3">
    <source>
        <dbReference type="ARBA" id="ARBA00022448"/>
    </source>
</evidence>
<proteinExistence type="inferred from homology"/>
<dbReference type="SUPFAM" id="SSF103481">
    <property type="entry name" value="Multidrug resistance efflux transporter EmrE"/>
    <property type="match status" value="2"/>
</dbReference>